<keyword evidence="3" id="KW-1185">Reference proteome</keyword>
<reference evidence="2 3" key="1">
    <citation type="journal article" date="2019" name="Sci. Rep.">
        <title>Orb-weaving spider Araneus ventricosus genome elucidates the spidroin gene catalogue.</title>
        <authorList>
            <person name="Kono N."/>
            <person name="Nakamura H."/>
            <person name="Ohtoshi R."/>
            <person name="Moran D.A.P."/>
            <person name="Shinohara A."/>
            <person name="Yoshida Y."/>
            <person name="Fujiwara M."/>
            <person name="Mori M."/>
            <person name="Tomita M."/>
            <person name="Arakawa K."/>
        </authorList>
    </citation>
    <scope>NUCLEOTIDE SEQUENCE [LARGE SCALE GENOMIC DNA]</scope>
</reference>
<feature type="region of interest" description="Disordered" evidence="1">
    <location>
        <begin position="1"/>
        <end position="35"/>
    </location>
</feature>
<dbReference type="Proteomes" id="UP000499080">
    <property type="component" value="Unassembled WGS sequence"/>
</dbReference>
<gene>
    <name evidence="2" type="ORF">AVEN_62982_1</name>
</gene>
<evidence type="ECO:0000256" key="1">
    <source>
        <dbReference type="SAM" id="MobiDB-lite"/>
    </source>
</evidence>
<comment type="caution">
    <text evidence="2">The sequence shown here is derived from an EMBL/GenBank/DDBJ whole genome shotgun (WGS) entry which is preliminary data.</text>
</comment>
<dbReference type="EMBL" id="BGPR01000233">
    <property type="protein sequence ID" value="GBM06732.1"/>
    <property type="molecule type" value="Genomic_DNA"/>
</dbReference>
<evidence type="ECO:0000313" key="3">
    <source>
        <dbReference type="Proteomes" id="UP000499080"/>
    </source>
</evidence>
<name>A0A4Y2CQK0_ARAVE</name>
<organism evidence="2 3">
    <name type="scientific">Araneus ventricosus</name>
    <name type="common">Orbweaver spider</name>
    <name type="synonym">Epeira ventricosa</name>
    <dbReference type="NCBI Taxonomy" id="182803"/>
    <lineage>
        <taxon>Eukaryota</taxon>
        <taxon>Metazoa</taxon>
        <taxon>Ecdysozoa</taxon>
        <taxon>Arthropoda</taxon>
        <taxon>Chelicerata</taxon>
        <taxon>Arachnida</taxon>
        <taxon>Araneae</taxon>
        <taxon>Araneomorphae</taxon>
        <taxon>Entelegynae</taxon>
        <taxon>Araneoidea</taxon>
        <taxon>Araneidae</taxon>
        <taxon>Araneus</taxon>
    </lineage>
</organism>
<protein>
    <submittedName>
        <fullName evidence="2">Uncharacterized protein</fullName>
    </submittedName>
</protein>
<sequence>MSSDLFLPMPRPSGDLQPHPIEKRKIQGRPPPLLTATGSNLVKALRIREQGVRSQKFQCRGHTGLVQLHPVKSNIIQHEGYSGSDLVILNRGQMARTRSEPAHLGPS</sequence>
<proteinExistence type="predicted"/>
<accession>A0A4Y2CQK0</accession>
<dbReference type="AlphaFoldDB" id="A0A4Y2CQK0"/>
<evidence type="ECO:0000313" key="2">
    <source>
        <dbReference type="EMBL" id="GBM06732.1"/>
    </source>
</evidence>